<feature type="signal peptide" evidence="1">
    <location>
        <begin position="1"/>
        <end position="30"/>
    </location>
</feature>
<sequence length="427" mass="44470">MKYGTKTIKRGAALLAAALLLTLAGCTSSAGTGEPDYASYDLVVTAWDTPQQVLDAVRNAGVTPFQHFDGDSLLAPGDLAEMGEKVSVYLCEGSYEAGDGDFILTDGSCELTVTGAGAGKTVVNAGGNLRKNTGSGLSVSGGEKPVKLSGLTLQGFRYGVLIENASGVELQNVELAQNNFAGLRMEAATGCTVNGCTFSANGGPGAGDVGYGLSLDDRSTGNTGTGNVYSGNGNANAVDYPSFWATSSDGGNSIELELEDGPAAVQPVMTDPVMEAQNARPGPDALRYEMEQGGCVGAGIADGDKMEAPSEGQYVYLFDGTITLRIDVPEAGSYRLFVVGGSDDGNDKCDYIQVNGGPQYLTSFPGEEQGVWQLCQPGTEFWSNGVLLPLVPTEGFALNEGENEIVITANWGYSVYDCIYIEKIQEN</sequence>
<reference evidence="3" key="1">
    <citation type="journal article" date="2021" name="PeerJ">
        <title>Extensive microbial diversity within the chicken gut microbiome revealed by metagenomics and culture.</title>
        <authorList>
            <person name="Gilroy R."/>
            <person name="Ravi A."/>
            <person name="Getino M."/>
            <person name="Pursley I."/>
            <person name="Horton D.L."/>
            <person name="Alikhan N.F."/>
            <person name="Baker D."/>
            <person name="Gharbi K."/>
            <person name="Hall N."/>
            <person name="Watson M."/>
            <person name="Adriaenssens E.M."/>
            <person name="Foster-Nyarko E."/>
            <person name="Jarju S."/>
            <person name="Secka A."/>
            <person name="Antonio M."/>
            <person name="Oren A."/>
            <person name="Chaudhuri R.R."/>
            <person name="La Ragione R."/>
            <person name="Hildebrand F."/>
            <person name="Pallen M.J."/>
        </authorList>
    </citation>
    <scope>NUCLEOTIDE SEQUENCE</scope>
    <source>
        <strain evidence="3">ChiGjej4B4-18154</strain>
    </source>
</reference>
<evidence type="ECO:0000313" key="3">
    <source>
        <dbReference type="EMBL" id="HIZ31898.1"/>
    </source>
</evidence>
<dbReference type="Proteomes" id="UP000824035">
    <property type="component" value="Unassembled WGS sequence"/>
</dbReference>
<dbReference type="Gene3D" id="2.160.20.10">
    <property type="entry name" value="Single-stranded right-handed beta-helix, Pectin lyase-like"/>
    <property type="match status" value="1"/>
</dbReference>
<evidence type="ECO:0000259" key="2">
    <source>
        <dbReference type="Pfam" id="PF13229"/>
    </source>
</evidence>
<dbReference type="RefSeq" id="WP_394966438.1">
    <property type="nucleotide sequence ID" value="NZ_CALXHM010000002.1"/>
</dbReference>
<evidence type="ECO:0000256" key="1">
    <source>
        <dbReference type="SAM" id="SignalP"/>
    </source>
</evidence>
<reference evidence="3" key="2">
    <citation type="submission" date="2021-04" db="EMBL/GenBank/DDBJ databases">
        <authorList>
            <person name="Gilroy R."/>
        </authorList>
    </citation>
    <scope>NUCLEOTIDE SEQUENCE</scope>
    <source>
        <strain evidence="3">ChiGjej4B4-18154</strain>
    </source>
</reference>
<keyword evidence="1" id="KW-0732">Signal</keyword>
<dbReference type="PROSITE" id="PS51257">
    <property type="entry name" value="PROKAR_LIPOPROTEIN"/>
    <property type="match status" value="1"/>
</dbReference>
<dbReference type="SUPFAM" id="SSF51126">
    <property type="entry name" value="Pectin lyase-like"/>
    <property type="match status" value="1"/>
</dbReference>
<proteinExistence type="predicted"/>
<dbReference type="Pfam" id="PF13229">
    <property type="entry name" value="Beta_helix"/>
    <property type="match status" value="1"/>
</dbReference>
<organism evidence="3 4">
    <name type="scientific">Candidatus Allofournierella merdipullorum</name>
    <dbReference type="NCBI Taxonomy" id="2838595"/>
    <lineage>
        <taxon>Bacteria</taxon>
        <taxon>Bacillati</taxon>
        <taxon>Bacillota</taxon>
        <taxon>Clostridia</taxon>
        <taxon>Eubacteriales</taxon>
        <taxon>Oscillospiraceae</taxon>
        <taxon>Allofournierella</taxon>
    </lineage>
</organism>
<dbReference type="Gene3D" id="2.60.120.260">
    <property type="entry name" value="Galactose-binding domain-like"/>
    <property type="match status" value="1"/>
</dbReference>
<name>A0A9D2J0D2_9FIRM</name>
<accession>A0A9D2J0D2</accession>
<dbReference type="InterPro" id="IPR039448">
    <property type="entry name" value="Beta_helix"/>
</dbReference>
<dbReference type="AlphaFoldDB" id="A0A9D2J0D2"/>
<feature type="chain" id="PRO_5039083107" evidence="1">
    <location>
        <begin position="31"/>
        <end position="427"/>
    </location>
</feature>
<feature type="domain" description="Right handed beta helix" evidence="2">
    <location>
        <begin position="128"/>
        <end position="240"/>
    </location>
</feature>
<protein>
    <submittedName>
        <fullName evidence="3">Right-handed parallel beta-helix repeat-containing protein</fullName>
    </submittedName>
</protein>
<comment type="caution">
    <text evidence="3">The sequence shown here is derived from an EMBL/GenBank/DDBJ whole genome shotgun (WGS) entry which is preliminary data.</text>
</comment>
<dbReference type="EMBL" id="DXBV01000118">
    <property type="protein sequence ID" value="HIZ31898.1"/>
    <property type="molecule type" value="Genomic_DNA"/>
</dbReference>
<gene>
    <name evidence="3" type="ORF">H9813_11800</name>
</gene>
<dbReference type="InterPro" id="IPR012334">
    <property type="entry name" value="Pectin_lyas_fold"/>
</dbReference>
<evidence type="ECO:0000313" key="4">
    <source>
        <dbReference type="Proteomes" id="UP000824035"/>
    </source>
</evidence>
<dbReference type="InterPro" id="IPR011050">
    <property type="entry name" value="Pectin_lyase_fold/virulence"/>
</dbReference>